<dbReference type="EMBL" id="QUSX01000002">
    <property type="protein sequence ID" value="RRQ48597.1"/>
    <property type="molecule type" value="Genomic_DNA"/>
</dbReference>
<evidence type="ECO:0000313" key="5">
    <source>
        <dbReference type="EMBL" id="RRQ48597.1"/>
    </source>
</evidence>
<dbReference type="InterPro" id="IPR020449">
    <property type="entry name" value="Tscrpt_reg_AraC-type_HTH"/>
</dbReference>
<organism evidence="5 6">
    <name type="scientific">Maribacter algicola</name>
    <dbReference type="NCBI Taxonomy" id="2498892"/>
    <lineage>
        <taxon>Bacteria</taxon>
        <taxon>Pseudomonadati</taxon>
        <taxon>Bacteroidota</taxon>
        <taxon>Flavobacteriia</taxon>
        <taxon>Flavobacteriales</taxon>
        <taxon>Flavobacteriaceae</taxon>
        <taxon>Maribacter</taxon>
    </lineage>
</organism>
<accession>A0A426RHW5</accession>
<dbReference type="Pfam" id="PF12833">
    <property type="entry name" value="HTH_18"/>
    <property type="match status" value="1"/>
</dbReference>
<dbReference type="OrthoDB" id="1007602at2"/>
<dbReference type="GO" id="GO:0043565">
    <property type="term" value="F:sequence-specific DNA binding"/>
    <property type="evidence" value="ECO:0007669"/>
    <property type="project" value="InterPro"/>
</dbReference>
<evidence type="ECO:0000259" key="4">
    <source>
        <dbReference type="PROSITE" id="PS01124"/>
    </source>
</evidence>
<dbReference type="Proteomes" id="UP000286990">
    <property type="component" value="Unassembled WGS sequence"/>
</dbReference>
<dbReference type="InterPro" id="IPR009057">
    <property type="entry name" value="Homeodomain-like_sf"/>
</dbReference>
<protein>
    <submittedName>
        <fullName evidence="5">AraC family transcriptional regulator</fullName>
    </submittedName>
</protein>
<dbReference type="AlphaFoldDB" id="A0A426RHW5"/>
<evidence type="ECO:0000256" key="3">
    <source>
        <dbReference type="ARBA" id="ARBA00023163"/>
    </source>
</evidence>
<reference evidence="6" key="1">
    <citation type="submission" date="2018-08" db="EMBL/GenBank/DDBJ databases">
        <authorList>
            <person name="Khan S.A."/>
            <person name="J S.E."/>
        </authorList>
    </citation>
    <scope>NUCLEOTIDE SEQUENCE [LARGE SCALE GENOMIC DNA]</scope>
    <source>
        <strain evidence="6">PoM-212</strain>
    </source>
</reference>
<gene>
    <name evidence="5" type="ORF">DZC72_12965</name>
</gene>
<feature type="domain" description="HTH araC/xylS-type" evidence="4">
    <location>
        <begin position="1"/>
        <end position="85"/>
    </location>
</feature>
<dbReference type="GO" id="GO:0003700">
    <property type="term" value="F:DNA-binding transcription factor activity"/>
    <property type="evidence" value="ECO:0007669"/>
    <property type="project" value="InterPro"/>
</dbReference>
<keyword evidence="6" id="KW-1185">Reference proteome</keyword>
<comment type="caution">
    <text evidence="5">The sequence shown here is derived from an EMBL/GenBank/DDBJ whole genome shotgun (WGS) entry which is preliminary data.</text>
</comment>
<dbReference type="InterPro" id="IPR018060">
    <property type="entry name" value="HTH_AraC"/>
</dbReference>
<name>A0A426RHW5_9FLAO</name>
<dbReference type="PRINTS" id="PR00032">
    <property type="entry name" value="HTHARAC"/>
</dbReference>
<dbReference type="PANTHER" id="PTHR43280:SF27">
    <property type="entry name" value="TRANSCRIPTIONAL REGULATOR MTLR"/>
    <property type="match status" value="1"/>
</dbReference>
<dbReference type="InterPro" id="IPR018062">
    <property type="entry name" value="HTH_AraC-typ_CS"/>
</dbReference>
<keyword evidence="3" id="KW-0804">Transcription</keyword>
<proteinExistence type="predicted"/>
<evidence type="ECO:0000256" key="2">
    <source>
        <dbReference type="ARBA" id="ARBA00023125"/>
    </source>
</evidence>
<reference evidence="6" key="2">
    <citation type="submission" date="2018-12" db="EMBL/GenBank/DDBJ databases">
        <title>Maribacter lutimaris sp. nov., isolated from marine sediment.</title>
        <authorList>
            <person name="Kim K.K."/>
        </authorList>
    </citation>
    <scope>NUCLEOTIDE SEQUENCE [LARGE SCALE GENOMIC DNA]</scope>
    <source>
        <strain evidence="6">PoM-212</strain>
    </source>
</reference>
<evidence type="ECO:0000313" key="6">
    <source>
        <dbReference type="Proteomes" id="UP000286990"/>
    </source>
</evidence>
<dbReference type="PROSITE" id="PS00041">
    <property type="entry name" value="HTH_ARAC_FAMILY_1"/>
    <property type="match status" value="1"/>
</dbReference>
<keyword evidence="2" id="KW-0238">DNA-binding</keyword>
<keyword evidence="1" id="KW-0805">Transcription regulation</keyword>
<sequence length="90" mass="10394">MKVADVAHAVGIHPDYANTIFKRTYDKSLSNYLVQQRVLFVQRRLSITLDPITFIAYESGFNSISRFNSSFLKLTGMTPRAYRKMFQVVL</sequence>
<evidence type="ECO:0000256" key="1">
    <source>
        <dbReference type="ARBA" id="ARBA00023015"/>
    </source>
</evidence>
<dbReference type="SUPFAM" id="SSF46689">
    <property type="entry name" value="Homeodomain-like"/>
    <property type="match status" value="1"/>
</dbReference>
<dbReference type="PANTHER" id="PTHR43280">
    <property type="entry name" value="ARAC-FAMILY TRANSCRIPTIONAL REGULATOR"/>
    <property type="match status" value="1"/>
</dbReference>
<dbReference type="Gene3D" id="1.10.10.60">
    <property type="entry name" value="Homeodomain-like"/>
    <property type="match status" value="2"/>
</dbReference>
<dbReference type="PROSITE" id="PS01124">
    <property type="entry name" value="HTH_ARAC_FAMILY_2"/>
    <property type="match status" value="1"/>
</dbReference>
<dbReference type="SMART" id="SM00342">
    <property type="entry name" value="HTH_ARAC"/>
    <property type="match status" value="1"/>
</dbReference>
<dbReference type="RefSeq" id="WP_125223727.1">
    <property type="nucleotide sequence ID" value="NZ_QUSX01000002.1"/>
</dbReference>